<evidence type="ECO:0000313" key="4">
    <source>
        <dbReference type="Proteomes" id="UP000531251"/>
    </source>
</evidence>
<evidence type="ECO:0000256" key="1">
    <source>
        <dbReference type="SAM" id="MobiDB-lite"/>
    </source>
</evidence>
<evidence type="ECO:0000313" key="3">
    <source>
        <dbReference type="EMBL" id="NJB98681.1"/>
    </source>
</evidence>
<dbReference type="AlphaFoldDB" id="A0A7X5Y099"/>
<keyword evidence="4" id="KW-1185">Reference proteome</keyword>
<feature type="compositionally biased region" description="Basic and acidic residues" evidence="1">
    <location>
        <begin position="54"/>
        <end position="65"/>
    </location>
</feature>
<dbReference type="Proteomes" id="UP000531251">
    <property type="component" value="Unassembled WGS sequence"/>
</dbReference>
<protein>
    <submittedName>
        <fullName evidence="3">Uncharacterized protein</fullName>
    </submittedName>
</protein>
<evidence type="ECO:0000256" key="2">
    <source>
        <dbReference type="SAM" id="Phobius"/>
    </source>
</evidence>
<gene>
    <name evidence="3" type="ORF">GGR89_003018</name>
</gene>
<reference evidence="3 4" key="1">
    <citation type="submission" date="2020-03" db="EMBL/GenBank/DDBJ databases">
        <title>Genomic Encyclopedia of Type Strains, Phase IV (KMG-IV): sequencing the most valuable type-strain genomes for metagenomic binning, comparative biology and taxonomic classification.</title>
        <authorList>
            <person name="Goeker M."/>
        </authorList>
    </citation>
    <scope>NUCLEOTIDE SEQUENCE [LARGE SCALE GENOMIC DNA]</scope>
    <source>
        <strain evidence="3 4">DSM 7225</strain>
    </source>
</reference>
<feature type="region of interest" description="Disordered" evidence="1">
    <location>
        <begin position="54"/>
        <end position="86"/>
    </location>
</feature>
<keyword evidence="2" id="KW-1133">Transmembrane helix</keyword>
<proteinExistence type="predicted"/>
<comment type="caution">
    <text evidence="3">The sequence shown here is derived from an EMBL/GenBank/DDBJ whole genome shotgun (WGS) entry which is preliminary data.</text>
</comment>
<dbReference type="RefSeq" id="WP_125976286.1">
    <property type="nucleotide sequence ID" value="NZ_BAAADY010000018.1"/>
</dbReference>
<feature type="transmembrane region" description="Helical" evidence="2">
    <location>
        <begin position="6"/>
        <end position="25"/>
    </location>
</feature>
<organism evidence="3 4">
    <name type="scientific">Sphingomonas trueperi</name>
    <dbReference type="NCBI Taxonomy" id="53317"/>
    <lineage>
        <taxon>Bacteria</taxon>
        <taxon>Pseudomonadati</taxon>
        <taxon>Pseudomonadota</taxon>
        <taxon>Alphaproteobacteria</taxon>
        <taxon>Sphingomonadales</taxon>
        <taxon>Sphingomonadaceae</taxon>
        <taxon>Sphingomonas</taxon>
    </lineage>
</organism>
<keyword evidence="2" id="KW-0812">Transmembrane</keyword>
<name>A0A7X5Y099_9SPHN</name>
<sequence length="86" mass="8954">MSTMLQWVVAAAIVVAIPLLVRWGLGRTRGKAGAAALMLGLAFGHLFDPARAEATESLQKRREQGEAAGEEAGAASLGTSPKHLSE</sequence>
<accession>A0A7X5Y099</accession>
<feature type="compositionally biased region" description="Low complexity" evidence="1">
    <location>
        <begin position="66"/>
        <end position="75"/>
    </location>
</feature>
<dbReference type="EMBL" id="JAATJB010000010">
    <property type="protein sequence ID" value="NJB98681.1"/>
    <property type="molecule type" value="Genomic_DNA"/>
</dbReference>
<keyword evidence="2" id="KW-0472">Membrane</keyword>